<organism evidence="9">
    <name type="scientific">marine sediment metagenome</name>
    <dbReference type="NCBI Taxonomy" id="412755"/>
    <lineage>
        <taxon>unclassified sequences</taxon>
        <taxon>metagenomes</taxon>
        <taxon>ecological metagenomes</taxon>
    </lineage>
</organism>
<dbReference type="InterPro" id="IPR005524">
    <property type="entry name" value="DUF318"/>
</dbReference>
<feature type="transmembrane region" description="Helical" evidence="7">
    <location>
        <begin position="124"/>
        <end position="151"/>
    </location>
</feature>
<dbReference type="InterPro" id="IPR052923">
    <property type="entry name" value="UPF0718"/>
</dbReference>
<comment type="caution">
    <text evidence="9">The sequence shown here is derived from an EMBL/GenBank/DDBJ whole genome shotgun (WGS) entry which is preliminary data.</text>
</comment>
<evidence type="ECO:0000259" key="8">
    <source>
        <dbReference type="SMART" id="SM00746"/>
    </source>
</evidence>
<dbReference type="SMART" id="SM00746">
    <property type="entry name" value="TRASH"/>
    <property type="match status" value="1"/>
</dbReference>
<evidence type="ECO:0000256" key="4">
    <source>
        <dbReference type="ARBA" id="ARBA00022692"/>
    </source>
</evidence>
<dbReference type="GO" id="GO:0016491">
    <property type="term" value="F:oxidoreductase activity"/>
    <property type="evidence" value="ECO:0007669"/>
    <property type="project" value="InterPro"/>
</dbReference>
<dbReference type="EMBL" id="BARW01002864">
    <property type="protein sequence ID" value="GAI60832.1"/>
    <property type="molecule type" value="Genomic_DNA"/>
</dbReference>
<accession>X1PX06</accession>
<dbReference type="GO" id="GO:0005886">
    <property type="term" value="C:plasma membrane"/>
    <property type="evidence" value="ECO:0007669"/>
    <property type="project" value="UniProtKB-SubCell"/>
</dbReference>
<reference evidence="9" key="1">
    <citation type="journal article" date="2014" name="Front. Microbiol.">
        <title>High frequency of phylogenetically diverse reductive dehalogenase-homologous genes in deep subseafloor sedimentary metagenomes.</title>
        <authorList>
            <person name="Kawai M."/>
            <person name="Futagami T."/>
            <person name="Toyoda A."/>
            <person name="Takaki Y."/>
            <person name="Nishi S."/>
            <person name="Hori S."/>
            <person name="Arai W."/>
            <person name="Tsubouchi T."/>
            <person name="Morono Y."/>
            <person name="Uchiyama I."/>
            <person name="Ito T."/>
            <person name="Fujiyama A."/>
            <person name="Inagaki F."/>
            <person name="Takami H."/>
        </authorList>
    </citation>
    <scope>NUCLEOTIDE SEQUENCE</scope>
    <source>
        <strain evidence="9">Expedition CK06-06</strain>
    </source>
</reference>
<dbReference type="Pfam" id="PF03773">
    <property type="entry name" value="ArsP_1"/>
    <property type="match status" value="1"/>
</dbReference>
<keyword evidence="4 7" id="KW-0812">Transmembrane</keyword>
<feature type="transmembrane region" description="Helical" evidence="7">
    <location>
        <begin position="96"/>
        <end position="117"/>
    </location>
</feature>
<dbReference type="AlphaFoldDB" id="X1PX06"/>
<dbReference type="InterPro" id="IPR007029">
    <property type="entry name" value="YHS_dom"/>
</dbReference>
<evidence type="ECO:0000256" key="3">
    <source>
        <dbReference type="ARBA" id="ARBA00022475"/>
    </source>
</evidence>
<dbReference type="Pfam" id="PF04945">
    <property type="entry name" value="YHS"/>
    <property type="match status" value="1"/>
</dbReference>
<evidence type="ECO:0000256" key="7">
    <source>
        <dbReference type="SAM" id="Phobius"/>
    </source>
</evidence>
<comment type="subcellular location">
    <subcellularLocation>
        <location evidence="1">Cell membrane</location>
        <topology evidence="1">Multi-pass membrane protein</topology>
    </subcellularLocation>
</comment>
<keyword evidence="3" id="KW-1003">Cell membrane</keyword>
<dbReference type="InterPro" id="IPR012348">
    <property type="entry name" value="RNR-like"/>
</dbReference>
<dbReference type="Gene3D" id="1.10.620.20">
    <property type="entry name" value="Ribonucleotide Reductase, subunit A"/>
    <property type="match status" value="1"/>
</dbReference>
<dbReference type="PANTHER" id="PTHR34184:SF4">
    <property type="entry name" value="UPF0718 PROTEIN YCGR"/>
    <property type="match status" value="1"/>
</dbReference>
<dbReference type="InterPro" id="IPR009078">
    <property type="entry name" value="Ferritin-like_SF"/>
</dbReference>
<evidence type="ECO:0000313" key="9">
    <source>
        <dbReference type="EMBL" id="GAI60832.1"/>
    </source>
</evidence>
<gene>
    <name evidence="9" type="ORF">S12H4_07675</name>
</gene>
<evidence type="ECO:0000256" key="5">
    <source>
        <dbReference type="ARBA" id="ARBA00022989"/>
    </source>
</evidence>
<keyword evidence="5 7" id="KW-1133">Transmembrane helix</keyword>
<feature type="transmembrane region" description="Helical" evidence="7">
    <location>
        <begin position="157"/>
        <end position="178"/>
    </location>
</feature>
<evidence type="ECO:0000256" key="2">
    <source>
        <dbReference type="ARBA" id="ARBA00006386"/>
    </source>
</evidence>
<comment type="similarity">
    <text evidence="2">Belongs to the UPF0718 family.</text>
</comment>
<dbReference type="SUPFAM" id="SSF47240">
    <property type="entry name" value="Ferritin-like"/>
    <property type="match status" value="1"/>
</dbReference>
<sequence length="239" mass="25868">MGLVGNLIRVKPKASASLNEQLATDPVCGMNVEIGKAIKTEYKGETYYFCCPHCQQAFESSPQEYLATYSKNIAHKLKHVFKYAFVDMVKEIGPELLLGLVLAALVAAIAPVGKFVGDYFSGGLGYLFSLVFGLMMYICSTASVPLVHAFISQGMNIGAGMVLLIAGPVTSWGTMLVLRKDFGGSGLGFDFLDNVFGDFLKGRGFSFKTFGTQAYVTPTLSLCDYLIINIVFSKVIINS</sequence>
<evidence type="ECO:0000256" key="1">
    <source>
        <dbReference type="ARBA" id="ARBA00004651"/>
    </source>
</evidence>
<proteinExistence type="inferred from homology"/>
<dbReference type="InterPro" id="IPR011017">
    <property type="entry name" value="TRASH_dom"/>
</dbReference>
<dbReference type="PANTHER" id="PTHR34184">
    <property type="entry name" value="UPF0718 PROTEIN YCGR"/>
    <property type="match status" value="1"/>
</dbReference>
<name>X1PX06_9ZZZZ</name>
<feature type="domain" description="TRASH" evidence="8">
    <location>
        <begin position="25"/>
        <end position="62"/>
    </location>
</feature>
<evidence type="ECO:0000256" key="6">
    <source>
        <dbReference type="ARBA" id="ARBA00023136"/>
    </source>
</evidence>
<keyword evidence="6 7" id="KW-0472">Membrane</keyword>
<protein>
    <recommendedName>
        <fullName evidence="8">TRASH domain-containing protein</fullName>
    </recommendedName>
</protein>